<reference evidence="2 3" key="1">
    <citation type="submission" date="2019-04" db="EMBL/GenBank/DDBJ databases">
        <title>Draft genome of the big-headed turtle Platysternon megacephalum.</title>
        <authorList>
            <person name="Gong S."/>
        </authorList>
    </citation>
    <scope>NUCLEOTIDE SEQUENCE [LARGE SCALE GENOMIC DNA]</scope>
    <source>
        <strain evidence="2">DO16091913</strain>
        <tissue evidence="2">Muscle</tissue>
    </source>
</reference>
<comment type="caution">
    <text evidence="2">The sequence shown here is derived from an EMBL/GenBank/DDBJ whole genome shotgun (WGS) entry which is preliminary data.</text>
</comment>
<gene>
    <name evidence="2" type="ORF">DR999_PMT15455</name>
</gene>
<dbReference type="Proteomes" id="UP000297703">
    <property type="component" value="Unassembled WGS sequence"/>
</dbReference>
<dbReference type="EMBL" id="QXTE01000198">
    <property type="protein sequence ID" value="TFK02178.1"/>
    <property type="molecule type" value="Genomic_DNA"/>
</dbReference>
<proteinExistence type="predicted"/>
<feature type="region of interest" description="Disordered" evidence="1">
    <location>
        <begin position="1"/>
        <end position="29"/>
    </location>
</feature>
<dbReference type="AlphaFoldDB" id="A0A4D9E1X2"/>
<accession>A0A4D9E1X2</accession>
<sequence>MPDIGSMETPVRVFSRQSGSETEDVTPGENWPNCQSSNDFLGRGCIDAFLKTFSMSSAATCHRFLVFMAALPAHQQKAMGSGSLGAVSGVVSAAGWGSMVLTIHHYRTMTVPCWGTGRRGLHVLQLPTTSSFPAA</sequence>
<evidence type="ECO:0000256" key="1">
    <source>
        <dbReference type="SAM" id="MobiDB-lite"/>
    </source>
</evidence>
<reference evidence="2 3" key="2">
    <citation type="submission" date="2019-04" db="EMBL/GenBank/DDBJ databases">
        <title>The genome sequence of big-headed turtle.</title>
        <authorList>
            <person name="Gong S."/>
        </authorList>
    </citation>
    <scope>NUCLEOTIDE SEQUENCE [LARGE SCALE GENOMIC DNA]</scope>
    <source>
        <strain evidence="2">DO16091913</strain>
        <tissue evidence="2">Muscle</tissue>
    </source>
</reference>
<evidence type="ECO:0000313" key="3">
    <source>
        <dbReference type="Proteomes" id="UP000297703"/>
    </source>
</evidence>
<keyword evidence="3" id="KW-1185">Reference proteome</keyword>
<protein>
    <submittedName>
        <fullName evidence="2">Protein Wnt-7a</fullName>
    </submittedName>
</protein>
<evidence type="ECO:0000313" key="2">
    <source>
        <dbReference type="EMBL" id="TFK02178.1"/>
    </source>
</evidence>
<name>A0A4D9E1X2_9SAUR</name>
<organism evidence="2 3">
    <name type="scientific">Platysternon megacephalum</name>
    <name type="common">big-headed turtle</name>
    <dbReference type="NCBI Taxonomy" id="55544"/>
    <lineage>
        <taxon>Eukaryota</taxon>
        <taxon>Metazoa</taxon>
        <taxon>Chordata</taxon>
        <taxon>Craniata</taxon>
        <taxon>Vertebrata</taxon>
        <taxon>Euteleostomi</taxon>
        <taxon>Archelosauria</taxon>
        <taxon>Testudinata</taxon>
        <taxon>Testudines</taxon>
        <taxon>Cryptodira</taxon>
        <taxon>Durocryptodira</taxon>
        <taxon>Testudinoidea</taxon>
        <taxon>Platysternidae</taxon>
        <taxon>Platysternon</taxon>
    </lineage>
</organism>